<sequence>MKYIICQNPEQLSSGTKEKPGFENGNALLKVNRVGICGTDLHAFKGNQPFFSYPRILGHELAAEVVEIENNPQGLRAGDKVAIIPYVNCGSCVACLAGKTNCCQRIQVLGVHTDGGMQEFISIPSRLLLPANEFDLDEIAIIEPLAIGAHALRRAQTKAGDSIVVMGCGPIGLGIIQLAKYIGATVFVIDVNETRLEIAKSQFQADHFIHALQEPVEKIKELTHGNLVHSVFDATGNKQAIENGIHYMRHGGNYILVGLTKGELAFHHPSIHAKETTLMCSRNATLEDFQFVMKVLREKKFNTQAYITKRVNFESIPTGFNAWTSADSKEIKVMTTWN</sequence>
<dbReference type="PANTHER" id="PTHR43401:SF3">
    <property type="entry name" value="L-GALACTONATE-5-DEHYDROGENASE"/>
    <property type="match status" value="1"/>
</dbReference>
<dbReference type="Pfam" id="PF08240">
    <property type="entry name" value="ADH_N"/>
    <property type="match status" value="1"/>
</dbReference>
<keyword evidence="1" id="KW-0560">Oxidoreductase</keyword>
<evidence type="ECO:0000259" key="2">
    <source>
        <dbReference type="Pfam" id="PF00107"/>
    </source>
</evidence>
<dbReference type="PANTHER" id="PTHR43401">
    <property type="entry name" value="L-THREONINE 3-DEHYDROGENASE"/>
    <property type="match status" value="1"/>
</dbReference>
<dbReference type="Gene3D" id="3.90.180.10">
    <property type="entry name" value="Medium-chain alcohol dehydrogenases, catalytic domain"/>
    <property type="match status" value="1"/>
</dbReference>
<evidence type="ECO:0000259" key="3">
    <source>
        <dbReference type="Pfam" id="PF08240"/>
    </source>
</evidence>
<evidence type="ECO:0000313" key="5">
    <source>
        <dbReference type="Proteomes" id="UP000613030"/>
    </source>
</evidence>
<gene>
    <name evidence="4" type="ORF">JI741_29585</name>
</gene>
<dbReference type="EMBL" id="JAERRB010000016">
    <property type="protein sequence ID" value="MBL0745420.1"/>
    <property type="molecule type" value="Genomic_DNA"/>
</dbReference>
<comment type="caution">
    <text evidence="4">The sequence shown here is derived from an EMBL/GenBank/DDBJ whole genome shotgun (WGS) entry which is preliminary data.</text>
</comment>
<feature type="domain" description="Alcohol dehydrogenase-like C-terminal" evidence="2">
    <location>
        <begin position="170"/>
        <end position="295"/>
    </location>
</feature>
<accession>A0ABS1L148</accession>
<dbReference type="InterPro" id="IPR013149">
    <property type="entry name" value="ADH-like_C"/>
</dbReference>
<dbReference type="Gene3D" id="3.40.50.720">
    <property type="entry name" value="NAD(P)-binding Rossmann-like Domain"/>
    <property type="match status" value="1"/>
</dbReference>
<protein>
    <submittedName>
        <fullName evidence="4">Zinc-binding alcohol dehydrogenase family protein</fullName>
    </submittedName>
</protein>
<evidence type="ECO:0000313" key="4">
    <source>
        <dbReference type="EMBL" id="MBL0745420.1"/>
    </source>
</evidence>
<dbReference type="Proteomes" id="UP000613030">
    <property type="component" value="Unassembled WGS sequence"/>
</dbReference>
<evidence type="ECO:0000256" key="1">
    <source>
        <dbReference type="ARBA" id="ARBA00023002"/>
    </source>
</evidence>
<name>A0ABS1L148_9BACT</name>
<reference evidence="4 5" key="1">
    <citation type="submission" date="2021-01" db="EMBL/GenBank/DDBJ databases">
        <title>Chryseolinea sp. Jin1 Genome sequencing and assembly.</title>
        <authorList>
            <person name="Kim I."/>
        </authorList>
    </citation>
    <scope>NUCLEOTIDE SEQUENCE [LARGE SCALE GENOMIC DNA]</scope>
    <source>
        <strain evidence="4 5">Jin1</strain>
    </source>
</reference>
<dbReference type="CDD" id="cd08261">
    <property type="entry name" value="Zn_ADH7"/>
    <property type="match status" value="1"/>
</dbReference>
<dbReference type="InterPro" id="IPR036291">
    <property type="entry name" value="NAD(P)-bd_dom_sf"/>
</dbReference>
<organism evidence="4 5">
    <name type="scientific">Chryseolinea lacunae</name>
    <dbReference type="NCBI Taxonomy" id="2801331"/>
    <lineage>
        <taxon>Bacteria</taxon>
        <taxon>Pseudomonadati</taxon>
        <taxon>Bacteroidota</taxon>
        <taxon>Cytophagia</taxon>
        <taxon>Cytophagales</taxon>
        <taxon>Fulvivirgaceae</taxon>
        <taxon>Chryseolinea</taxon>
    </lineage>
</organism>
<dbReference type="RefSeq" id="WP_202015843.1">
    <property type="nucleotide sequence ID" value="NZ_JAERRB010000016.1"/>
</dbReference>
<feature type="domain" description="Alcohol dehydrogenase-like N-terminal" evidence="3">
    <location>
        <begin position="24"/>
        <end position="131"/>
    </location>
</feature>
<dbReference type="Pfam" id="PF00107">
    <property type="entry name" value="ADH_zinc_N"/>
    <property type="match status" value="1"/>
</dbReference>
<proteinExistence type="predicted"/>
<keyword evidence="5" id="KW-1185">Reference proteome</keyword>
<dbReference type="SUPFAM" id="SSF51735">
    <property type="entry name" value="NAD(P)-binding Rossmann-fold domains"/>
    <property type="match status" value="1"/>
</dbReference>
<dbReference type="InterPro" id="IPR011032">
    <property type="entry name" value="GroES-like_sf"/>
</dbReference>
<dbReference type="SUPFAM" id="SSF50129">
    <property type="entry name" value="GroES-like"/>
    <property type="match status" value="1"/>
</dbReference>
<dbReference type="InterPro" id="IPR013154">
    <property type="entry name" value="ADH-like_N"/>
</dbReference>
<dbReference type="InterPro" id="IPR050129">
    <property type="entry name" value="Zn_alcohol_dh"/>
</dbReference>